<feature type="compositionally biased region" description="Polar residues" evidence="1">
    <location>
        <begin position="301"/>
        <end position="342"/>
    </location>
</feature>
<dbReference type="AlphaFoldDB" id="W6ZX73"/>
<dbReference type="Proteomes" id="UP000030640">
    <property type="component" value="Unassembled WGS sequence"/>
</dbReference>
<dbReference type="EMBL" id="KI965626">
    <property type="protein sequence ID" value="EUD63860.1"/>
    <property type="molecule type" value="Genomic_DNA"/>
</dbReference>
<dbReference type="VEuPathDB" id="PlasmoDB:C922_05760"/>
<proteinExistence type="predicted"/>
<feature type="transmembrane region" description="Helical" evidence="2">
    <location>
        <begin position="443"/>
        <end position="465"/>
    </location>
</feature>
<feature type="compositionally biased region" description="Polar residues" evidence="1">
    <location>
        <begin position="390"/>
        <end position="422"/>
    </location>
</feature>
<feature type="region of interest" description="Disordered" evidence="1">
    <location>
        <begin position="293"/>
        <end position="441"/>
    </location>
</feature>
<keyword evidence="4" id="KW-1185">Reference proteome</keyword>
<keyword evidence="2" id="KW-0472">Membrane</keyword>
<evidence type="ECO:0000313" key="3">
    <source>
        <dbReference type="EMBL" id="EUD63860.1"/>
    </source>
</evidence>
<evidence type="ECO:0000313" key="4">
    <source>
        <dbReference type="Proteomes" id="UP000030640"/>
    </source>
</evidence>
<evidence type="ECO:0000256" key="2">
    <source>
        <dbReference type="SAM" id="Phobius"/>
    </source>
</evidence>
<accession>W6ZX73</accession>
<reference evidence="3 4" key="1">
    <citation type="submission" date="2013-02" db="EMBL/GenBank/DDBJ databases">
        <title>The Genome Sequence of Plasmodium inui San Antonio 1.</title>
        <authorList>
            <consortium name="The Broad Institute Genome Sequencing Platform"/>
            <consortium name="The Broad Institute Genome Sequencing Center for Infectious Disease"/>
            <person name="Neafsey D."/>
            <person name="Cheeseman I."/>
            <person name="Volkman S."/>
            <person name="Adams J."/>
            <person name="Walker B."/>
            <person name="Young S.K."/>
            <person name="Zeng Q."/>
            <person name="Gargeya S."/>
            <person name="Fitzgerald M."/>
            <person name="Haas B."/>
            <person name="Abouelleil A."/>
            <person name="Alvarado L."/>
            <person name="Arachchi H.M."/>
            <person name="Berlin A.M."/>
            <person name="Chapman S.B."/>
            <person name="Dewar J."/>
            <person name="Goldberg J."/>
            <person name="Griggs A."/>
            <person name="Gujja S."/>
            <person name="Hansen M."/>
            <person name="Howarth C."/>
            <person name="Imamovic A."/>
            <person name="Larimer J."/>
            <person name="McCowan C."/>
            <person name="Murphy C."/>
            <person name="Neiman D."/>
            <person name="Pearson M."/>
            <person name="Priest M."/>
            <person name="Roberts A."/>
            <person name="Saif S."/>
            <person name="Shea T."/>
            <person name="Sisk P."/>
            <person name="Sykes S."/>
            <person name="Wortman J."/>
            <person name="Nusbaum C."/>
            <person name="Birren B."/>
        </authorList>
    </citation>
    <scope>NUCLEOTIDE SEQUENCE [LARGE SCALE GENOMIC DNA]</scope>
    <source>
        <strain evidence="3 4">San Antonio 1</strain>
    </source>
</reference>
<dbReference type="GeneID" id="20041034"/>
<name>W6ZX73_9APIC</name>
<keyword evidence="2" id="KW-1133">Transmembrane helix</keyword>
<protein>
    <submittedName>
        <fullName evidence="3">Uncharacterized protein</fullName>
    </submittedName>
</protein>
<dbReference type="RefSeq" id="XP_008819553.1">
    <property type="nucleotide sequence ID" value="XM_008821331.1"/>
</dbReference>
<sequence length="494" mass="55609">MNYFWTTASPRLVTAESYCSEEYDQKYCYKLPTFQGKYDRTKQGLATWLNSLGVGTNRLSNQAAGYVKGFLKRGGDRSPLEWQDIVDDIINFMVKNSRNRNNTDEDKGYLGLAETRLWEAFIPREDRTPCNNRSDCQKLLTLIGCVIYWFWEQGTDLIRKEGVEWQSCKRLKKKFLDNNKELLTIGKGGWTRIQRSGEVCQSGNSFSQCSVESLSIVLSVSHALANLCPDCPQPGLDHILGDRIIFEDFKCFKCIRKEGQEGLCQRVDQCEGQTVNKDGICFCDPHQVQDFPTKREEERSISQQVPQVSIKDQSNNSPTSEGRSEVNQALRQAQSQSQISGETQREKQPGKGNHLSQSLDVLDQETSRRNSGGIGPTANLSTQQDDRSQRNSLVGESNSTIQGNHLSGPTNQDNSPPQTAPTRDQRAPPPHRISQGESNQEHVGGAVAGGIVSVIMFIAASYGLYRVYGRRNRAKRRDNGRVLDKKIVYYRAMV</sequence>
<gene>
    <name evidence="3" type="ORF">C922_05760</name>
</gene>
<keyword evidence="2" id="KW-0812">Transmembrane</keyword>
<evidence type="ECO:0000256" key="1">
    <source>
        <dbReference type="SAM" id="MobiDB-lite"/>
    </source>
</evidence>
<organism evidence="3 4">
    <name type="scientific">Plasmodium inui San Antonio 1</name>
    <dbReference type="NCBI Taxonomy" id="1237626"/>
    <lineage>
        <taxon>Eukaryota</taxon>
        <taxon>Sar</taxon>
        <taxon>Alveolata</taxon>
        <taxon>Apicomplexa</taxon>
        <taxon>Aconoidasida</taxon>
        <taxon>Haemosporida</taxon>
        <taxon>Plasmodiidae</taxon>
        <taxon>Plasmodium</taxon>
        <taxon>Plasmodium (Plasmodium)</taxon>
    </lineage>
</organism>